<dbReference type="GO" id="GO:0005868">
    <property type="term" value="C:cytoplasmic dynein complex"/>
    <property type="evidence" value="ECO:0000318"/>
    <property type="project" value="GO_Central"/>
</dbReference>
<sequence length="105" mass="12370">RFRSVLVKEKLQETLVDFFKSKVYKSEDCAEWTKSLCNNVKDMLKSMGFPRYKFIVQAVIGEMRGQGVKMCCRTFWDSDTDSYVQETFVNNSLFCVVVCYGVYYY</sequence>
<reference evidence="4" key="1">
    <citation type="submission" date="2012-12" db="EMBL/GenBank/DDBJ databases">
        <authorList>
            <person name="Hellsten U."/>
            <person name="Grimwood J."/>
            <person name="Chapman J.A."/>
            <person name="Shapiro H."/>
            <person name="Aerts A."/>
            <person name="Otillar R.P."/>
            <person name="Terry A.Y."/>
            <person name="Boore J.L."/>
            <person name="Simakov O."/>
            <person name="Marletaz F."/>
            <person name="Cho S.-J."/>
            <person name="Edsinger-Gonzales E."/>
            <person name="Havlak P."/>
            <person name="Kuo D.-H."/>
            <person name="Larsson T."/>
            <person name="Lv J."/>
            <person name="Arendt D."/>
            <person name="Savage R."/>
            <person name="Osoegawa K."/>
            <person name="de Jong P."/>
            <person name="Lindberg D.R."/>
            <person name="Seaver E.C."/>
            <person name="Weisblat D.A."/>
            <person name="Putnam N.H."/>
            <person name="Grigoriev I.V."/>
            <person name="Rokhsar D.S."/>
        </authorList>
    </citation>
    <scope>NUCLEOTIDE SEQUENCE</scope>
</reference>
<dbReference type="GO" id="GO:0045505">
    <property type="term" value="F:dynein intermediate chain binding"/>
    <property type="evidence" value="ECO:0000318"/>
    <property type="project" value="GO_Central"/>
</dbReference>
<dbReference type="Pfam" id="PF03645">
    <property type="entry name" value="Tctex-1"/>
    <property type="match status" value="1"/>
</dbReference>
<organism evidence="3 4">
    <name type="scientific">Helobdella robusta</name>
    <name type="common">Californian leech</name>
    <dbReference type="NCBI Taxonomy" id="6412"/>
    <lineage>
        <taxon>Eukaryota</taxon>
        <taxon>Metazoa</taxon>
        <taxon>Spiralia</taxon>
        <taxon>Lophotrochozoa</taxon>
        <taxon>Annelida</taxon>
        <taxon>Clitellata</taxon>
        <taxon>Hirudinea</taxon>
        <taxon>Rhynchobdellida</taxon>
        <taxon>Glossiphoniidae</taxon>
        <taxon>Helobdella</taxon>
    </lineage>
</organism>
<dbReference type="CDD" id="cd21459">
    <property type="entry name" value="DLC-like_TCTEX1D2"/>
    <property type="match status" value="1"/>
</dbReference>
<dbReference type="STRING" id="6412.T1G335"/>
<reference evidence="3" key="3">
    <citation type="submission" date="2015-06" db="UniProtKB">
        <authorList>
            <consortium name="EnsemblMetazoa"/>
        </authorList>
    </citation>
    <scope>IDENTIFICATION</scope>
</reference>
<reference evidence="2 4" key="2">
    <citation type="journal article" date="2013" name="Nature">
        <title>Insights into bilaterian evolution from three spiralian genomes.</title>
        <authorList>
            <person name="Simakov O."/>
            <person name="Marletaz F."/>
            <person name="Cho S.J."/>
            <person name="Edsinger-Gonzales E."/>
            <person name="Havlak P."/>
            <person name="Hellsten U."/>
            <person name="Kuo D.H."/>
            <person name="Larsson T."/>
            <person name="Lv J."/>
            <person name="Arendt D."/>
            <person name="Savage R."/>
            <person name="Osoegawa K."/>
            <person name="de Jong P."/>
            <person name="Grimwood J."/>
            <person name="Chapman J.A."/>
            <person name="Shapiro H."/>
            <person name="Aerts A."/>
            <person name="Otillar R.P."/>
            <person name="Terry A.Y."/>
            <person name="Boore J.L."/>
            <person name="Grigoriev I.V."/>
            <person name="Lindberg D.R."/>
            <person name="Seaver E.C."/>
            <person name="Weisblat D.A."/>
            <person name="Putnam N.H."/>
            <person name="Rokhsar D.S."/>
        </authorList>
    </citation>
    <scope>NUCLEOTIDE SEQUENCE</scope>
</reference>
<keyword evidence="4" id="KW-1185">Reference proteome</keyword>
<evidence type="ECO:0000256" key="1">
    <source>
        <dbReference type="ARBA" id="ARBA00005361"/>
    </source>
</evidence>
<dbReference type="Gene3D" id="3.30.1140.40">
    <property type="entry name" value="Tctex-1"/>
    <property type="match status" value="1"/>
</dbReference>
<dbReference type="KEGG" id="hro:HELRODRAFT_77755"/>
<dbReference type="PANTHER" id="PTHR21255">
    <property type="entry name" value="T-COMPLEX-ASSOCIATED-TESTIS-EXPRESSED 1/ DYNEIN LIGHT CHAIN"/>
    <property type="match status" value="1"/>
</dbReference>
<evidence type="ECO:0000313" key="4">
    <source>
        <dbReference type="Proteomes" id="UP000015101"/>
    </source>
</evidence>
<dbReference type="PANTHER" id="PTHR21255:SF7">
    <property type="entry name" value="DYNEIN LIGHT CHAIN TCTEX-TYPE PROTEIN 2B"/>
    <property type="match status" value="1"/>
</dbReference>
<dbReference type="AlphaFoldDB" id="T1G335"/>
<dbReference type="InterPro" id="IPR005334">
    <property type="entry name" value="Tctex-1-like"/>
</dbReference>
<dbReference type="GO" id="GO:0005737">
    <property type="term" value="C:cytoplasm"/>
    <property type="evidence" value="ECO:0000318"/>
    <property type="project" value="GO_Central"/>
</dbReference>
<gene>
    <name evidence="3" type="primary">20215483</name>
    <name evidence="2" type="ORF">HELRODRAFT_77755</name>
</gene>
<dbReference type="FunFam" id="3.30.1140.40:FF:000003">
    <property type="entry name" value="tctex1 domain-containing protein 2"/>
    <property type="match status" value="1"/>
</dbReference>
<dbReference type="Proteomes" id="UP000015101">
    <property type="component" value="Unassembled WGS sequence"/>
</dbReference>
<comment type="similarity">
    <text evidence="1">Belongs to the dynein light chain Tctex-type family.</text>
</comment>
<dbReference type="GeneID" id="20215483"/>
<dbReference type="EMBL" id="KB096365">
    <property type="protein sequence ID" value="ESO05380.1"/>
    <property type="molecule type" value="Genomic_DNA"/>
</dbReference>
<dbReference type="FunCoup" id="T1G335">
    <property type="interactions" value="199"/>
</dbReference>
<name>T1G335_HELRO</name>
<dbReference type="GO" id="GO:0007018">
    <property type="term" value="P:microtubule-based movement"/>
    <property type="evidence" value="ECO:0000318"/>
    <property type="project" value="GO_Central"/>
</dbReference>
<proteinExistence type="inferred from homology"/>
<dbReference type="InParanoid" id="T1G335"/>
<dbReference type="OMA" id="WAKVISN"/>
<dbReference type="CTD" id="20215483"/>
<dbReference type="InterPro" id="IPR038586">
    <property type="entry name" value="Tctex-1-like_sf"/>
</dbReference>
<protein>
    <submittedName>
        <fullName evidence="2 3">Uncharacterized protein</fullName>
    </submittedName>
</protein>
<dbReference type="eggNOG" id="KOG4108">
    <property type="taxonomic scope" value="Eukaryota"/>
</dbReference>
<dbReference type="OrthoDB" id="10260741at2759"/>
<accession>T1G335</accession>
<dbReference type="RefSeq" id="XP_009016695.1">
    <property type="nucleotide sequence ID" value="XM_009018447.1"/>
</dbReference>
<evidence type="ECO:0000313" key="3">
    <source>
        <dbReference type="EnsemblMetazoa" id="HelroP77755"/>
    </source>
</evidence>
<evidence type="ECO:0000313" key="2">
    <source>
        <dbReference type="EMBL" id="ESO05380.1"/>
    </source>
</evidence>
<dbReference type="EMBL" id="AMQM01003930">
    <property type="status" value="NOT_ANNOTATED_CDS"/>
    <property type="molecule type" value="Genomic_DNA"/>
</dbReference>
<dbReference type="HOGENOM" id="CLU_097204_4_1_1"/>
<dbReference type="EnsemblMetazoa" id="HelroT77755">
    <property type="protein sequence ID" value="HelroP77755"/>
    <property type="gene ID" value="HelroG77755"/>
</dbReference>